<dbReference type="KEGG" id="sfu:Sfum_0582"/>
<keyword evidence="2" id="KW-0902">Two-component regulatory system</keyword>
<dbReference type="CDD" id="cd06170">
    <property type="entry name" value="LuxR_C_like"/>
    <property type="match status" value="1"/>
</dbReference>
<dbReference type="PANTHER" id="PTHR44688">
    <property type="entry name" value="DNA-BINDING TRANSCRIPTIONAL ACTIVATOR DEVR_DOSR"/>
    <property type="match status" value="1"/>
</dbReference>
<dbReference type="SMART" id="SM00448">
    <property type="entry name" value="REC"/>
    <property type="match status" value="1"/>
</dbReference>
<evidence type="ECO:0000256" key="6">
    <source>
        <dbReference type="PROSITE-ProRule" id="PRU00169"/>
    </source>
</evidence>
<dbReference type="OrthoDB" id="5295285at2"/>
<dbReference type="PROSITE" id="PS50043">
    <property type="entry name" value="HTH_LUXR_2"/>
    <property type="match status" value="1"/>
</dbReference>
<dbReference type="STRING" id="335543.Sfum_0582"/>
<keyword evidence="3" id="KW-0805">Transcription regulation</keyword>
<dbReference type="GO" id="GO:0006355">
    <property type="term" value="P:regulation of DNA-templated transcription"/>
    <property type="evidence" value="ECO:0007669"/>
    <property type="project" value="InterPro"/>
</dbReference>
<evidence type="ECO:0000259" key="8">
    <source>
        <dbReference type="PROSITE" id="PS50110"/>
    </source>
</evidence>
<dbReference type="SUPFAM" id="SSF46894">
    <property type="entry name" value="C-terminal effector domain of the bipartite response regulators"/>
    <property type="match status" value="1"/>
</dbReference>
<evidence type="ECO:0000313" key="10">
    <source>
        <dbReference type="Proteomes" id="UP000001784"/>
    </source>
</evidence>
<keyword evidence="5" id="KW-0804">Transcription</keyword>
<evidence type="ECO:0000256" key="5">
    <source>
        <dbReference type="ARBA" id="ARBA00023163"/>
    </source>
</evidence>
<evidence type="ECO:0000313" key="9">
    <source>
        <dbReference type="EMBL" id="ABK16281.1"/>
    </source>
</evidence>
<feature type="domain" description="Response regulatory" evidence="8">
    <location>
        <begin position="5"/>
        <end position="119"/>
    </location>
</feature>
<dbReference type="Pfam" id="PF00072">
    <property type="entry name" value="Response_reg"/>
    <property type="match status" value="1"/>
</dbReference>
<evidence type="ECO:0000256" key="3">
    <source>
        <dbReference type="ARBA" id="ARBA00023015"/>
    </source>
</evidence>
<proteinExistence type="predicted"/>
<dbReference type="SUPFAM" id="SSF52172">
    <property type="entry name" value="CheY-like"/>
    <property type="match status" value="1"/>
</dbReference>
<dbReference type="PROSITE" id="PS50110">
    <property type="entry name" value="RESPONSE_REGULATORY"/>
    <property type="match status" value="1"/>
</dbReference>
<dbReference type="CDD" id="cd17537">
    <property type="entry name" value="REC_FixJ"/>
    <property type="match status" value="1"/>
</dbReference>
<feature type="domain" description="HTH luxR-type" evidence="7">
    <location>
        <begin position="135"/>
        <end position="200"/>
    </location>
</feature>
<evidence type="ECO:0000256" key="2">
    <source>
        <dbReference type="ARBA" id="ARBA00023012"/>
    </source>
</evidence>
<dbReference type="InterPro" id="IPR011006">
    <property type="entry name" value="CheY-like_superfamily"/>
</dbReference>
<gene>
    <name evidence="9" type="ordered locus">Sfum_0582</name>
</gene>
<protein>
    <submittedName>
        <fullName evidence="9">Two component transcriptional regulator, LuxR family</fullName>
    </submittedName>
</protein>
<dbReference type="InterPro" id="IPR036388">
    <property type="entry name" value="WH-like_DNA-bd_sf"/>
</dbReference>
<evidence type="ECO:0000259" key="7">
    <source>
        <dbReference type="PROSITE" id="PS50043"/>
    </source>
</evidence>
<feature type="modified residue" description="4-aspartylphosphate" evidence="6">
    <location>
        <position position="54"/>
    </location>
</feature>
<dbReference type="InParanoid" id="A0LFS9"/>
<dbReference type="Pfam" id="PF00196">
    <property type="entry name" value="GerE"/>
    <property type="match status" value="1"/>
</dbReference>
<keyword evidence="10" id="KW-1185">Reference proteome</keyword>
<dbReference type="PANTHER" id="PTHR44688:SF16">
    <property type="entry name" value="DNA-BINDING TRANSCRIPTIONAL ACTIVATOR DEVR_DOSR"/>
    <property type="match status" value="1"/>
</dbReference>
<dbReference type="RefSeq" id="WP_011697454.1">
    <property type="nucleotide sequence ID" value="NC_008554.1"/>
</dbReference>
<dbReference type="EMBL" id="CP000478">
    <property type="protein sequence ID" value="ABK16281.1"/>
    <property type="molecule type" value="Genomic_DNA"/>
</dbReference>
<dbReference type="Gene3D" id="3.40.50.2300">
    <property type="match status" value="1"/>
</dbReference>
<evidence type="ECO:0000256" key="1">
    <source>
        <dbReference type="ARBA" id="ARBA00022553"/>
    </source>
</evidence>
<evidence type="ECO:0000256" key="4">
    <source>
        <dbReference type="ARBA" id="ARBA00023125"/>
    </source>
</evidence>
<dbReference type="SMART" id="SM00421">
    <property type="entry name" value="HTH_LUXR"/>
    <property type="match status" value="1"/>
</dbReference>
<sequence>MNPTTIFIVDDDASHRDSLQFLLESAGLEVRSFSSARDFLDGADPETPGCLLLDVLMPGMSGLDLQNELLNAKISLPIIFITGHGTIPMSVRAVKSGAVDFLQKPCDEQDLLRAIHRAIEQDRRTRREKEKLREIHKLIDSLSPREHEVFTHLVSGMLNKQVAYRLGTTERTIKAHRRRIMEKMKADSMADLVRYAEKLGLGKPQD</sequence>
<dbReference type="InterPro" id="IPR016032">
    <property type="entry name" value="Sig_transdc_resp-reg_C-effctor"/>
</dbReference>
<dbReference type="PRINTS" id="PR00038">
    <property type="entry name" value="HTHLUXR"/>
</dbReference>
<dbReference type="InterPro" id="IPR000792">
    <property type="entry name" value="Tscrpt_reg_LuxR_C"/>
</dbReference>
<keyword evidence="1 6" id="KW-0597">Phosphoprotein</keyword>
<dbReference type="eggNOG" id="COG4566">
    <property type="taxonomic scope" value="Bacteria"/>
</dbReference>
<reference evidence="9 10" key="1">
    <citation type="submission" date="2006-10" db="EMBL/GenBank/DDBJ databases">
        <title>Complete sequence of Syntrophobacter fumaroxidans MPOB.</title>
        <authorList>
            <consortium name="US DOE Joint Genome Institute"/>
            <person name="Copeland A."/>
            <person name="Lucas S."/>
            <person name="Lapidus A."/>
            <person name="Barry K."/>
            <person name="Detter J.C."/>
            <person name="Glavina del Rio T."/>
            <person name="Hammon N."/>
            <person name="Israni S."/>
            <person name="Pitluck S."/>
            <person name="Goltsman E.G."/>
            <person name="Martinez M."/>
            <person name="Schmutz J."/>
            <person name="Larimer F."/>
            <person name="Land M."/>
            <person name="Hauser L."/>
            <person name="Kyrpides N."/>
            <person name="Kim E."/>
            <person name="Boone D.R."/>
            <person name="Brockman F."/>
            <person name="Culley D."/>
            <person name="Ferry J."/>
            <person name="Gunsalus R."/>
            <person name="McInerney M.J."/>
            <person name="Morrison M."/>
            <person name="Plugge C."/>
            <person name="Rohlin L."/>
            <person name="Scholten J."/>
            <person name="Sieber J."/>
            <person name="Stams A.J.M."/>
            <person name="Worm P."/>
            <person name="Henstra A.M."/>
            <person name="Richardson P."/>
        </authorList>
    </citation>
    <scope>NUCLEOTIDE SEQUENCE [LARGE SCALE GENOMIC DNA]</scope>
    <source>
        <strain evidence="10">DSM 10017 / MPOB</strain>
    </source>
</reference>
<dbReference type="Gene3D" id="1.10.10.10">
    <property type="entry name" value="Winged helix-like DNA-binding domain superfamily/Winged helix DNA-binding domain"/>
    <property type="match status" value="1"/>
</dbReference>
<dbReference type="AlphaFoldDB" id="A0LFS9"/>
<name>A0LFS9_SYNFM</name>
<dbReference type="Proteomes" id="UP000001784">
    <property type="component" value="Chromosome"/>
</dbReference>
<dbReference type="HOGENOM" id="CLU_000445_90_4_7"/>
<organism evidence="9 10">
    <name type="scientific">Syntrophobacter fumaroxidans (strain DSM 10017 / MPOB)</name>
    <dbReference type="NCBI Taxonomy" id="335543"/>
    <lineage>
        <taxon>Bacteria</taxon>
        <taxon>Pseudomonadati</taxon>
        <taxon>Thermodesulfobacteriota</taxon>
        <taxon>Syntrophobacteria</taxon>
        <taxon>Syntrophobacterales</taxon>
        <taxon>Syntrophobacteraceae</taxon>
        <taxon>Syntrophobacter</taxon>
    </lineage>
</organism>
<dbReference type="InterPro" id="IPR001789">
    <property type="entry name" value="Sig_transdc_resp-reg_receiver"/>
</dbReference>
<dbReference type="GO" id="GO:0000160">
    <property type="term" value="P:phosphorelay signal transduction system"/>
    <property type="evidence" value="ECO:0007669"/>
    <property type="project" value="UniProtKB-KW"/>
</dbReference>
<accession>A0LFS9</accession>
<dbReference type="FunFam" id="3.40.50.2300:FF:000018">
    <property type="entry name" value="DNA-binding transcriptional regulator NtrC"/>
    <property type="match status" value="1"/>
</dbReference>
<keyword evidence="4" id="KW-0238">DNA-binding</keyword>
<dbReference type="GO" id="GO:0003677">
    <property type="term" value="F:DNA binding"/>
    <property type="evidence" value="ECO:0007669"/>
    <property type="project" value="UniProtKB-KW"/>
</dbReference>